<proteinExistence type="predicted"/>
<name>A0A4W3J1D3_CALMI</name>
<reference evidence="1" key="4">
    <citation type="submission" date="2025-08" db="UniProtKB">
        <authorList>
            <consortium name="Ensembl"/>
        </authorList>
    </citation>
    <scope>IDENTIFICATION</scope>
</reference>
<dbReference type="OrthoDB" id="8519068at2759"/>
<dbReference type="Ensembl" id="ENSCMIT00000032525.1">
    <property type="protein sequence ID" value="ENSCMIP00000032038.1"/>
    <property type="gene ID" value="ENSCMIG00000013710.1"/>
</dbReference>
<dbReference type="GeneID" id="103179893"/>
<organism evidence="1 2">
    <name type="scientific">Callorhinchus milii</name>
    <name type="common">Ghost shark</name>
    <dbReference type="NCBI Taxonomy" id="7868"/>
    <lineage>
        <taxon>Eukaryota</taxon>
        <taxon>Metazoa</taxon>
        <taxon>Chordata</taxon>
        <taxon>Craniata</taxon>
        <taxon>Vertebrata</taxon>
        <taxon>Chondrichthyes</taxon>
        <taxon>Holocephali</taxon>
        <taxon>Chimaeriformes</taxon>
        <taxon>Callorhinchidae</taxon>
        <taxon>Callorhinchus</taxon>
    </lineage>
</organism>
<dbReference type="GeneTree" id="ENSGT00390000005178"/>
<evidence type="ECO:0000313" key="1">
    <source>
        <dbReference type="Ensembl" id="ENSCMIP00000032038.1"/>
    </source>
</evidence>
<dbReference type="AlphaFoldDB" id="A0A4W3J1D3"/>
<dbReference type="PANTHER" id="PTHR36682">
    <property type="entry name" value="RAB15 EFFECTOR PROTEIN"/>
    <property type="match status" value="1"/>
</dbReference>
<dbReference type="Pfam" id="PF15208">
    <property type="entry name" value="Rab15_effector"/>
    <property type="match status" value="1"/>
</dbReference>
<dbReference type="KEGG" id="cmk:103179893"/>
<evidence type="ECO:0000313" key="2">
    <source>
        <dbReference type="Proteomes" id="UP000314986"/>
    </source>
</evidence>
<reference evidence="2" key="2">
    <citation type="journal article" date="2007" name="PLoS Biol.">
        <title>Survey sequencing and comparative analysis of the elephant shark (Callorhinchus milii) genome.</title>
        <authorList>
            <person name="Venkatesh B."/>
            <person name="Kirkness E.F."/>
            <person name="Loh Y.H."/>
            <person name="Halpern A.L."/>
            <person name="Lee A.P."/>
            <person name="Johnson J."/>
            <person name="Dandona N."/>
            <person name="Viswanathan L.D."/>
            <person name="Tay A."/>
            <person name="Venter J.C."/>
            <person name="Strausberg R.L."/>
            <person name="Brenner S."/>
        </authorList>
    </citation>
    <scope>NUCLEOTIDE SEQUENCE [LARGE SCALE GENOMIC DNA]</scope>
</reference>
<dbReference type="GO" id="GO:0001881">
    <property type="term" value="P:receptor recycling"/>
    <property type="evidence" value="ECO:0007669"/>
    <property type="project" value="InterPro"/>
</dbReference>
<reference evidence="2" key="1">
    <citation type="journal article" date="2006" name="Science">
        <title>Ancient noncoding elements conserved in the human genome.</title>
        <authorList>
            <person name="Venkatesh B."/>
            <person name="Kirkness E.F."/>
            <person name="Loh Y.H."/>
            <person name="Halpern A.L."/>
            <person name="Lee A.P."/>
            <person name="Johnson J."/>
            <person name="Dandona N."/>
            <person name="Viswanathan L.D."/>
            <person name="Tay A."/>
            <person name="Venter J.C."/>
            <person name="Strausberg R.L."/>
            <person name="Brenner S."/>
        </authorList>
    </citation>
    <scope>NUCLEOTIDE SEQUENCE [LARGE SCALE GENOMIC DNA]</scope>
</reference>
<dbReference type="OMA" id="WGADKQI"/>
<reference evidence="1" key="5">
    <citation type="submission" date="2025-09" db="UniProtKB">
        <authorList>
            <consortium name="Ensembl"/>
        </authorList>
    </citation>
    <scope>IDENTIFICATION</scope>
</reference>
<accession>A0A4W3J1D3</accession>
<protein>
    <submittedName>
        <fullName evidence="1">RAB15 effector protein</fullName>
    </submittedName>
</protein>
<gene>
    <name evidence="1" type="primary">LOC103179893</name>
</gene>
<dbReference type="InParanoid" id="A0A4W3J1D3"/>
<dbReference type="RefSeq" id="XP_007893600.1">
    <property type="nucleotide sequence ID" value="XM_007895409.2"/>
</dbReference>
<dbReference type="Proteomes" id="UP000314986">
    <property type="component" value="Unassembled WGS sequence"/>
</dbReference>
<sequence length="228" mass="25752">MGQNPSQEVVPESKSDNICEIFNQGVVYASQQLKKYLGFEDPQGKLQVSINTLNEIFLVNFIMFSLEKGVQDRITTSKMTTQQSLLLGVDWIWTIHGSEKSVKLQIAVQTLQMADQNHSEIDQNVVLCSNSEEDKLADQSRSEKLVDFCSRVGEDCVGIFIVFGVRGTPREVRGVLLDSVRNGTIIDHELKQFIAQTDSFICTRELLETCLSKTNRLKSIENAYINFH</sequence>
<dbReference type="InterPro" id="IPR027985">
    <property type="entry name" value="Rab15_effector"/>
</dbReference>
<dbReference type="PANTHER" id="PTHR36682:SF1">
    <property type="entry name" value="RAB15 EFFECTOR PROTEIN"/>
    <property type="match status" value="1"/>
</dbReference>
<keyword evidence="2" id="KW-1185">Reference proteome</keyword>
<reference evidence="2" key="3">
    <citation type="journal article" date="2014" name="Nature">
        <title>Elephant shark genome provides unique insights into gnathostome evolution.</title>
        <authorList>
            <consortium name="International Elephant Shark Genome Sequencing Consortium"/>
            <person name="Venkatesh B."/>
            <person name="Lee A.P."/>
            <person name="Ravi V."/>
            <person name="Maurya A.K."/>
            <person name="Lian M.M."/>
            <person name="Swann J.B."/>
            <person name="Ohta Y."/>
            <person name="Flajnik M.F."/>
            <person name="Sutoh Y."/>
            <person name="Kasahara M."/>
            <person name="Hoon S."/>
            <person name="Gangu V."/>
            <person name="Roy S.W."/>
            <person name="Irimia M."/>
            <person name="Korzh V."/>
            <person name="Kondrychyn I."/>
            <person name="Lim Z.W."/>
            <person name="Tay B.H."/>
            <person name="Tohari S."/>
            <person name="Kong K.W."/>
            <person name="Ho S."/>
            <person name="Lorente-Galdos B."/>
            <person name="Quilez J."/>
            <person name="Marques-Bonet T."/>
            <person name="Raney B.J."/>
            <person name="Ingham P.W."/>
            <person name="Tay A."/>
            <person name="Hillier L.W."/>
            <person name="Minx P."/>
            <person name="Boehm T."/>
            <person name="Wilson R.K."/>
            <person name="Brenner S."/>
            <person name="Warren W.C."/>
        </authorList>
    </citation>
    <scope>NUCLEOTIDE SEQUENCE [LARGE SCALE GENOMIC DNA]</scope>
</reference>